<reference evidence="2" key="1">
    <citation type="submission" date="2017-04" db="EMBL/GenBank/DDBJ databases">
        <authorList>
            <person name="Abille Z."/>
            <person name="Afsharjavan R."/>
            <person name="Alms C.E."/>
            <person name="Anil A."/>
            <person name="Azuma E.A."/>
            <person name="Boateng D."/>
            <person name="Bowden K.V."/>
            <person name="Bui Q."/>
            <person name="Callaghan K.D."/>
            <person name="Canova P.N."/>
            <person name="Carter A.-G.V."/>
            <person name="Carty B."/>
            <person name="Choudhary A."/>
            <person name="Chugh K."/>
            <person name="Clark C.B."/>
            <person name="Clark J."/>
            <person name="Cortez R."/>
            <person name="Dalwadi R.M."/>
            <person name="Daou G."/>
            <person name="Das M."/>
            <person name="Dasari S."/>
            <person name="Davis E.H."/>
            <person name="Defreitas N."/>
            <person name="Demirji J."/>
            <person name="Endres C."/>
            <person name="Fakhar S."/>
            <person name="Feeley N."/>
            <person name="Flores D.C."/>
            <person name="Fowler A.R."/>
            <person name="George T."/>
            <person name="Greis H.L."/>
            <person name="Groleau D.L."/>
            <person name="Gulati J.K."/>
            <person name="Guzman W."/>
            <person name="Hallworth A.N."/>
            <person name="Hariri A."/>
            <person name="Haya V.N."/>
            <person name="Hoffman A.K."/>
            <person name="Horne B."/>
            <person name="Howard T."/>
            <person name="Iglesia A.J."/>
            <person name="Ijezie O.D."/>
            <person name="Incognito N.A."/>
            <person name="Inen J.A."/>
            <person name="Jaiswal A."/>
            <person name="Jezek R.A."/>
            <person name="Kawa A.C."/>
            <person name="Khan F."/>
            <person name="Khin A.C."/>
            <person name="Knapo J."/>
            <person name="Kong A.S."/>
            <person name="Le B.Q."/>
            <person name="Le Q.M."/>
            <person name="Le T.-H.M."/>
            <person name="Lee M."/>
            <person name="Lockwood J.L."/>
            <person name="Loto-Rojas G.S."/>
            <person name="Mantzavinos A."/>
            <person name="Martinez D.R."/>
            <person name="Meadows A.R."/>
            <person name="Mehr S."/>
            <person name="Mellon M.N."/>
            <person name="Memon S."/>
            <person name="Miller B."/>
            <person name="Min S."/>
            <person name="Mitchell L.M."/>
            <person name="Mohamed I.R."/>
            <person name="Mohammed F.O."/>
            <person name="More S."/>
            <person name="Muntaha S."/>
            <person name="Nadeem I."/>
            <person name="Ndjeumen-Njinguet A.S."/>
            <person name="Ng P."/>
            <person name="Ngu V.E."/>
            <person name="Nguyen B.N."/>
            <person name="OHern C.T."/>
            <person name="Oboh U.S."/>
            <person name="Pagano C.W."/>
            <person name="Panakal P.R."/>
            <person name="Park D.A."/>
            <person name="Parsana D."/>
            <person name="Patel P."/>
            <person name="Patel V.S."/>
            <person name="Patwardhan V.M."/>
            <person name="Pawar S.D."/>
            <person name="Payne V.R."/>
            <person name="Petricel I.M."/>
            <person name="Phillips C."/>
            <person name="Puglisi K.M."/>
            <person name="Ramaprasad G."/>
            <person name="Raza A.S."/>
            <person name="Rivera-Oven A.G."/>
            <person name="Robins E."/>
            <person name="Roeun D.C."/>
            <person name="Rostovtseva N."/>
            <person name="Sadat M."/>
            <person name="Seas A."/>
            <person name="So E.J."/>
            <person name="Sogbesan C."/>
            <person name="Strumsky L.A."/>
            <person name="Sun J.L."/>
            <person name="Sutherland H.J."/>
            <person name="Tchakounte I."/>
            <person name="Tewell J.R."/>
            <person name="Thapa D.J."/>
            <person name="Tkach Y."/>
            <person name="Tran C.D."/>
            <person name="Tran V."/>
            <person name="Vithayathil T."/>
            <person name="Vivekanandan A."/>
            <person name="Wang S.R."/>
            <person name="White E."/>
            <person name="Yang A.L."/>
            <person name="Ye D.T."/>
            <person name="Yirenkyi M."/>
            <person name="Zarb J.S."/>
            <person name="Zhang S."/>
            <person name="Zhou M.T."/>
            <person name="Cao A."/>
            <person name="Nguyen K.M."/>
            <person name="Patel K."/>
            <person name="Patel P."/>
            <person name="Pennington E."/>
            <person name="Sendze O."/>
            <person name="Zahangir S."/>
            <person name="Correa-Mendez M."/>
            <person name="Fabian M.F."/>
            <person name="Liu S."/>
            <person name="Jethmalani Y."/>
            <person name="Nunn R."/>
            <person name="Prakash A."/>
            <person name="Louise T."/>
            <person name="Johnson A."/>
            <person name="Erill I."/>
            <person name="Caruso S.M."/>
        </authorList>
    </citation>
    <scope>NUCLEOTIDE SEQUENCE [LARGE SCALE GENOMIC DNA]</scope>
</reference>
<evidence type="ECO:0000313" key="1">
    <source>
        <dbReference type="EMBL" id="ARQ95579.1"/>
    </source>
</evidence>
<name>A0A1X9SHM9_9CAUD</name>
<evidence type="ECO:0000313" key="2">
    <source>
        <dbReference type="Proteomes" id="UP000221286"/>
    </source>
</evidence>
<keyword evidence="2" id="KW-1185">Reference proteome</keyword>
<sequence length="50" mass="6068">MQNKRYTGITSIMYGKHFLVQLLKMLLYSLQQMLLNQLNQKQQFHQKQLV</sequence>
<gene>
    <name evidence="1" type="ORF">SERPOUNCE_29</name>
</gene>
<protein>
    <submittedName>
        <fullName evidence="1">Major capsid protein</fullName>
    </submittedName>
</protein>
<dbReference type="Proteomes" id="UP000221286">
    <property type="component" value="Segment"/>
</dbReference>
<organism evidence="1 2">
    <name type="scientific">Bacillus phage SerPounce</name>
    <dbReference type="NCBI Taxonomy" id="1983413"/>
    <lineage>
        <taxon>Viruses</taxon>
        <taxon>Duplodnaviria</taxon>
        <taxon>Heunggongvirae</taxon>
        <taxon>Uroviricota</taxon>
        <taxon>Caudoviricetes</taxon>
        <taxon>Salasmaviridae</taxon>
        <taxon>Northropvirinae</taxon>
        <taxon>Claudivirus</taxon>
        <taxon>Claudivirus serpounce</taxon>
    </lineage>
</organism>
<dbReference type="EMBL" id="KY947509">
    <property type="protein sequence ID" value="ARQ95579.1"/>
    <property type="molecule type" value="Genomic_DNA"/>
</dbReference>
<proteinExistence type="predicted"/>
<accession>A0A1X9SHM9</accession>